<dbReference type="AlphaFoldDB" id="A0A918A5W2"/>
<accession>A0A918A5W2</accession>
<comment type="caution">
    <text evidence="1">The sequence shown here is derived from an EMBL/GenBank/DDBJ whole genome shotgun (WGS) entry which is preliminary data.</text>
</comment>
<evidence type="ECO:0000313" key="2">
    <source>
        <dbReference type="Proteomes" id="UP000660745"/>
    </source>
</evidence>
<reference evidence="1" key="1">
    <citation type="journal article" date="2014" name="Int. J. Syst. Evol. Microbiol.">
        <title>Complete genome sequence of Corynebacterium casei LMG S-19264T (=DSM 44701T), isolated from a smear-ripened cheese.</title>
        <authorList>
            <consortium name="US DOE Joint Genome Institute (JGI-PGF)"/>
            <person name="Walter F."/>
            <person name="Albersmeier A."/>
            <person name="Kalinowski J."/>
            <person name="Ruckert C."/>
        </authorList>
    </citation>
    <scope>NUCLEOTIDE SEQUENCE</scope>
    <source>
        <strain evidence="1">CGMCC 4.7430</strain>
    </source>
</reference>
<proteinExistence type="predicted"/>
<sequence>MNVVVFAVELAKLDLEVGADLPHDLFAADQHRAGESPPPVLGEEYQMGMKVIFDVSSGTHIGVRFPSR</sequence>
<keyword evidence="2" id="KW-1185">Reference proteome</keyword>
<reference evidence="1" key="2">
    <citation type="submission" date="2020-09" db="EMBL/GenBank/DDBJ databases">
        <authorList>
            <person name="Sun Q."/>
            <person name="Zhou Y."/>
        </authorList>
    </citation>
    <scope>NUCLEOTIDE SEQUENCE</scope>
    <source>
        <strain evidence="1">CGMCC 4.7430</strain>
    </source>
</reference>
<gene>
    <name evidence="1" type="ORF">GCM10012278_27670</name>
</gene>
<organism evidence="1 2">
    <name type="scientific">Nonomuraea glycinis</name>
    <dbReference type="NCBI Taxonomy" id="2047744"/>
    <lineage>
        <taxon>Bacteria</taxon>
        <taxon>Bacillati</taxon>
        <taxon>Actinomycetota</taxon>
        <taxon>Actinomycetes</taxon>
        <taxon>Streptosporangiales</taxon>
        <taxon>Streptosporangiaceae</taxon>
        <taxon>Nonomuraea</taxon>
    </lineage>
</organism>
<dbReference type="EMBL" id="BMNK01000004">
    <property type="protein sequence ID" value="GGP06006.1"/>
    <property type="molecule type" value="Genomic_DNA"/>
</dbReference>
<protein>
    <submittedName>
        <fullName evidence="1">Uncharacterized protein</fullName>
    </submittedName>
</protein>
<evidence type="ECO:0000313" key="1">
    <source>
        <dbReference type="EMBL" id="GGP06006.1"/>
    </source>
</evidence>
<name>A0A918A5W2_9ACTN</name>
<dbReference type="Proteomes" id="UP000660745">
    <property type="component" value="Unassembled WGS sequence"/>
</dbReference>